<name>A0ABT8J5D7_9MICO</name>
<evidence type="ECO:0000259" key="1">
    <source>
        <dbReference type="Pfam" id="PF03551"/>
    </source>
</evidence>
<evidence type="ECO:0000313" key="3">
    <source>
        <dbReference type="Proteomes" id="UP001174210"/>
    </source>
</evidence>
<dbReference type="SUPFAM" id="SSF46785">
    <property type="entry name" value="Winged helix' DNA-binding domain"/>
    <property type="match status" value="1"/>
</dbReference>
<dbReference type="InterPro" id="IPR036390">
    <property type="entry name" value="WH_DNA-bd_sf"/>
</dbReference>
<feature type="domain" description="Transcription regulator PadR N-terminal" evidence="1">
    <location>
        <begin position="7"/>
        <end position="80"/>
    </location>
</feature>
<dbReference type="RefSeq" id="WP_301220815.1">
    <property type="nucleotide sequence ID" value="NZ_JAROCB010000007.1"/>
</dbReference>
<dbReference type="PANTHER" id="PTHR43252">
    <property type="entry name" value="TRANSCRIPTIONAL REGULATOR YQJI"/>
    <property type="match status" value="1"/>
</dbReference>
<dbReference type="InterPro" id="IPR005149">
    <property type="entry name" value="Tscrpt_reg_PadR_N"/>
</dbReference>
<dbReference type="PANTHER" id="PTHR43252:SF4">
    <property type="entry name" value="TRANSCRIPTIONAL REGULATORY PROTEIN"/>
    <property type="match status" value="1"/>
</dbReference>
<dbReference type="Gene3D" id="1.10.10.10">
    <property type="entry name" value="Winged helix-like DNA-binding domain superfamily/Winged helix DNA-binding domain"/>
    <property type="match status" value="1"/>
</dbReference>
<gene>
    <name evidence="2" type="ORF">P5G59_20155</name>
</gene>
<evidence type="ECO:0000313" key="2">
    <source>
        <dbReference type="EMBL" id="MDN4599474.1"/>
    </source>
</evidence>
<dbReference type="EMBL" id="JAROCB010000007">
    <property type="protein sequence ID" value="MDN4599474.1"/>
    <property type="molecule type" value="Genomic_DNA"/>
</dbReference>
<comment type="caution">
    <text evidence="2">The sequence shown here is derived from an EMBL/GenBank/DDBJ whole genome shotgun (WGS) entry which is preliminary data.</text>
</comment>
<protein>
    <submittedName>
        <fullName evidence="2">PadR family transcriptional regulator</fullName>
    </submittedName>
</protein>
<reference evidence="2" key="1">
    <citation type="submission" date="2023-03" db="EMBL/GenBank/DDBJ databases">
        <title>MT1 and MT2 Draft Genomes of Novel Species.</title>
        <authorList>
            <person name="Venkateswaran K."/>
        </authorList>
    </citation>
    <scope>NUCLEOTIDE SEQUENCE</scope>
    <source>
        <strain evidence="2">F6_8S_P_1A</strain>
    </source>
</reference>
<organism evidence="2 3">
    <name type="scientific">Leifsonia virtsii</name>
    <dbReference type="NCBI Taxonomy" id="3035915"/>
    <lineage>
        <taxon>Bacteria</taxon>
        <taxon>Bacillati</taxon>
        <taxon>Actinomycetota</taxon>
        <taxon>Actinomycetes</taxon>
        <taxon>Micrococcales</taxon>
        <taxon>Microbacteriaceae</taxon>
        <taxon>Leifsonia</taxon>
    </lineage>
</organism>
<accession>A0ABT8J5D7</accession>
<keyword evidence="3" id="KW-1185">Reference proteome</keyword>
<dbReference type="Proteomes" id="UP001174210">
    <property type="component" value="Unassembled WGS sequence"/>
</dbReference>
<dbReference type="Pfam" id="PF03551">
    <property type="entry name" value="PadR"/>
    <property type="match status" value="1"/>
</dbReference>
<sequence>MKLEHLLLGVLLVRPRTGYDLTRYMEMEGVFMRPRTQMSQIYRSLSQMAERGWVTYTVSTRPGAQDAKIYQTTPLGREVFMHWLTSPFQPTLEAVNYEFRARLFFSGFLDEEAAIDLITTEIDSRRRQIAKYRFRDRTIHADPDSGFDVDLASAIEDHQHEAGAEAMDTLVARLEELRELIRERRSVRERAVAQPVGR</sequence>
<proteinExistence type="predicted"/>
<dbReference type="InterPro" id="IPR036388">
    <property type="entry name" value="WH-like_DNA-bd_sf"/>
</dbReference>